<feature type="binding site" evidence="6">
    <location>
        <position position="215"/>
    </location>
    <ligand>
        <name>Ca(2+)</name>
        <dbReference type="ChEBI" id="CHEBI:29108"/>
    </ligand>
</feature>
<feature type="binding site" evidence="3">
    <location>
        <position position="241"/>
    </location>
    <ligand>
        <name>substrate</name>
    </ligand>
</feature>
<dbReference type="PIRSF" id="PIRSF039026">
    <property type="entry name" value="SiaP"/>
    <property type="match status" value="1"/>
</dbReference>
<dbReference type="InterPro" id="IPR006311">
    <property type="entry name" value="TAT_signal"/>
</dbReference>
<evidence type="ECO:0000256" key="2">
    <source>
        <dbReference type="PIRSR" id="PIRSR039026-1"/>
    </source>
</evidence>
<dbReference type="GO" id="GO:0046872">
    <property type="term" value="F:metal ion binding"/>
    <property type="evidence" value="ECO:0007669"/>
    <property type="project" value="UniProtKB-KW"/>
</dbReference>
<feature type="chain" id="PRO_5005325503" evidence="4">
    <location>
        <begin position="28"/>
        <end position="385"/>
    </location>
</feature>
<feature type="signal peptide" evidence="4">
    <location>
        <begin position="1"/>
        <end position="27"/>
    </location>
</feature>
<feature type="binding site" evidence="3">
    <location>
        <position position="215"/>
    </location>
    <ligand>
        <name>substrate</name>
    </ligand>
</feature>
<evidence type="ECO:0000256" key="1">
    <source>
        <dbReference type="ARBA" id="ARBA00022729"/>
    </source>
</evidence>
<dbReference type="NCBIfam" id="NF037995">
    <property type="entry name" value="TRAP_S1"/>
    <property type="match status" value="1"/>
</dbReference>
<dbReference type="InterPro" id="IPR018389">
    <property type="entry name" value="DctP_fam"/>
</dbReference>
<reference evidence="5 6" key="1">
    <citation type="submission" date="2015-03" db="PDB data bank">
        <title>CRYSTAL STRUCTURE OF A TRAP TRANSPORTER SOLUTE BINDING PROTEIN (IPR025997) FROM BORDETELLA BRONCHISEPTICA RB50 (BB0280, TARGET EFI-500035) WITH BOUND PICOLINIC ACID.</title>
        <authorList>
            <consortium name="Enzyme Function Initiative (EFI)"/>
            <person name="Vetting M.W."/>
            <person name="Al Obaidi N.F."/>
            <person name="Toro R."/>
            <person name="Morisco L.L."/>
            <person name="Benach J."/>
            <person name="Koss J."/>
            <person name="Wasserman S.R."/>
            <person name="Attonito J.D."/>
            <person name="Scott Glenn A."/>
            <person name="Chamala S."/>
            <person name="Chowdhury S."/>
            <person name="Lafleur J."/>
            <person name="Love J."/>
            <person name="Seidel R.D."/>
            <person name="Whalen K.L."/>
            <person name="Gerlt J.A."/>
            <person name="Almo S.C."/>
        </authorList>
    </citation>
    <scope>X-RAY CRYSTALLOGRAPHY (1.60 ANGSTROMS) OF 1-367 IN COMPLEX WITH CALCIUM</scope>
    <source>
        <strain evidence="5">RB50</strain>
    </source>
</reference>
<keyword evidence="6" id="KW-0106">Calcium</keyword>
<proteinExistence type="evidence at protein level"/>
<dbReference type="PROSITE" id="PS51318">
    <property type="entry name" value="TAT"/>
    <property type="match status" value="1"/>
</dbReference>
<evidence type="ECO:0000256" key="3">
    <source>
        <dbReference type="PIRSR" id="PIRSR039026-2"/>
    </source>
</evidence>
<dbReference type="InterPro" id="IPR041722">
    <property type="entry name" value="TakP/all3028"/>
</dbReference>
<keyword evidence="3 6" id="KW-0479">Metal-binding</keyword>
<dbReference type="GO" id="GO:0015849">
    <property type="term" value="P:organic acid transport"/>
    <property type="evidence" value="ECO:0007669"/>
    <property type="project" value="InterPro"/>
</dbReference>
<dbReference type="GO" id="GO:0031317">
    <property type="term" value="C:tripartite ATP-independent periplasmic transporter complex"/>
    <property type="evidence" value="ECO:0007669"/>
    <property type="project" value="InterPro"/>
</dbReference>
<dbReference type="Gene3D" id="3.40.190.10">
    <property type="entry name" value="Periplasmic binding protein-like II"/>
    <property type="match status" value="1"/>
</dbReference>
<dbReference type="Gene3D" id="3.40.190.170">
    <property type="entry name" value="Bacterial extracellular solute-binding protein, family 7"/>
    <property type="match status" value="1"/>
</dbReference>
<dbReference type="SMR" id="A0A0J9X284"/>
<dbReference type="InterPro" id="IPR038404">
    <property type="entry name" value="TRAP_DctP_sf"/>
</dbReference>
<accession>A0A0J9X284</accession>
<dbReference type="PANTHER" id="PTHR33376:SF5">
    <property type="entry name" value="EXTRACYTOPLASMIC SOLUTE RECEPTOR PROTEIN"/>
    <property type="match status" value="1"/>
</dbReference>
<sequence>MQRRRFLAQAAGAAGAGLAAVGMPAMAQANPTVRWRMSTSWPKSLDTIYGSADELCKRVGQLTDGKFEIRAFPGGELVPSAQNMDAVSNGTVECNHVLSTMYIGKNTALTFDTGLSFGLNARQHNAWIHYGGGLQQLRELYKKYNIVNHVCGNVGVQMGGWYRKEIKSTADLNGLNMRIGGIGGMVLSKLGVVPQQIPPGDIYPALEKGTIDAAEWIGPYDDEKLGFNKVAPYYYSPGWFEGSASITSMVNDKAWEALPPAYQAAFEAACGEQSMRMLANYDARNPLALRKLIAGGAKVSFFPKEVMDAVYKASQQLWTELSEKNPDFKAIYPGWKKFQEDEAGWFRVAENALDNYTFAAVARAQAKAENLYFQGHHHHHHHHHH</sequence>
<protein>
    <submittedName>
        <fullName evidence="5">Trap transporter solute binding protein</fullName>
    </submittedName>
</protein>
<evidence type="ECO:0000256" key="4">
    <source>
        <dbReference type="SAM" id="SignalP"/>
    </source>
</evidence>
<dbReference type="InterPro" id="IPR026289">
    <property type="entry name" value="SBP_TakP-like"/>
</dbReference>
<evidence type="ECO:0000313" key="5">
    <source>
        <dbReference type="PDB" id="4YIC"/>
    </source>
</evidence>
<dbReference type="GO" id="GO:0043177">
    <property type="term" value="F:organic acid binding"/>
    <property type="evidence" value="ECO:0007669"/>
    <property type="project" value="InterPro"/>
</dbReference>
<dbReference type="PDBsum" id="4YIC"/>
<keyword evidence="1 4" id="KW-0732">Signal</keyword>
<organism evidence="5">
    <name type="scientific">Bordetella bronchiseptica (strain ATCC BAA-588 / NCTC 13252 / RB50)</name>
    <name type="common">Alcaligenes bronchisepticus</name>
    <dbReference type="NCBI Taxonomy" id="257310"/>
    <lineage>
        <taxon>Bacteria</taxon>
        <taxon>Pseudomonadati</taxon>
        <taxon>Pseudomonadota</taxon>
        <taxon>Betaproteobacteria</taxon>
        <taxon>Burkholderiales</taxon>
        <taxon>Alcaligenaceae</taxon>
        <taxon>Bordetella</taxon>
    </lineage>
</organism>
<evidence type="ECO:0007829" key="6">
    <source>
        <dbReference type="PDB" id="4YIC"/>
    </source>
</evidence>
<dbReference type="FunFam" id="3.40.190.10:FF:000371">
    <property type="entry name" value="Alpha-keto acid-binding periplasmic protein TakP"/>
    <property type="match status" value="1"/>
</dbReference>
<feature type="binding site" evidence="2">
    <location>
        <position position="178"/>
    </location>
    <ligand>
        <name>substrate</name>
    </ligand>
</feature>
<dbReference type="PANTHER" id="PTHR33376">
    <property type="match status" value="1"/>
</dbReference>
<dbReference type="Pfam" id="PF03480">
    <property type="entry name" value="DctP"/>
    <property type="match status" value="1"/>
</dbReference>
<feature type="binding site" evidence="6">
    <location>
        <position position="216"/>
    </location>
    <ligand>
        <name>Ca(2+)</name>
        <dbReference type="ChEBI" id="CHEBI:29108"/>
    </ligand>
</feature>
<dbReference type="CDD" id="cd13682">
    <property type="entry name" value="PBP2_TRAP_alpha-ketoacid"/>
    <property type="match status" value="1"/>
</dbReference>
<feature type="binding site" evidence="6">
    <location>
        <position position="157"/>
    </location>
    <ligand>
        <name>Ca(2+)</name>
        <dbReference type="ChEBI" id="CHEBI:29108"/>
    </ligand>
</feature>
<name>A0A0J9X284_BORBR</name>
<dbReference type="AlphaFoldDB" id="A0A0J9X284"/>
<dbReference type="EvolutionaryTrace" id="A0A0J9X284"/>
<dbReference type="GO" id="GO:0055085">
    <property type="term" value="P:transmembrane transport"/>
    <property type="evidence" value="ECO:0007669"/>
    <property type="project" value="InterPro"/>
</dbReference>
<keyword evidence="5 6" id="KW-0002">3D-structure</keyword>
<feature type="binding site" evidence="3">
    <location>
        <position position="216"/>
    </location>
    <ligand>
        <name>Na(+)</name>
        <dbReference type="ChEBI" id="CHEBI:29101"/>
    </ligand>
</feature>
<dbReference type="PDB" id="4YIC">
    <property type="method" value="X-ray"/>
    <property type="resolution" value="1.60 A"/>
    <property type="chains" value="A/B=1-367"/>
</dbReference>
<feature type="binding site" evidence="2">
    <location>
        <position position="157"/>
    </location>
    <ligand>
        <name>substrate</name>
    </ligand>
</feature>